<evidence type="ECO:0000313" key="14">
    <source>
        <dbReference type="EMBL" id="WNO19573.1"/>
    </source>
</evidence>
<evidence type="ECO:0000256" key="12">
    <source>
        <dbReference type="RuleBase" id="RU003661"/>
    </source>
</evidence>
<evidence type="ECO:0000256" key="9">
    <source>
        <dbReference type="ARBA" id="ARBA00023128"/>
    </source>
</evidence>
<dbReference type="PANTHER" id="PTHR39937:SF1">
    <property type="entry name" value="ATP SYNTHASE PROTEIN 8"/>
    <property type="match status" value="1"/>
</dbReference>
<reference evidence="14" key="1">
    <citation type="journal article" date="2023" name="Zool. Scr.">
        <title>From historical expedition diaries to whole genome sequencing: a case study of the likely extinct Red Sea Torpedo Ray.</title>
        <authorList>
            <person name="Palandacic A."/>
            <person name="Kapun M."/>
            <person name="Greve C."/>
            <person name="Schell T."/>
            <person name="Kirchner S."/>
            <person name="Kruckenhauser L."/>
            <person name="Szucsich N."/>
            <person name="Bogutskaya N."/>
        </authorList>
    </citation>
    <scope>NUCLEOTIDE SEQUENCE</scope>
</reference>
<evidence type="ECO:0000256" key="6">
    <source>
        <dbReference type="ARBA" id="ARBA00022781"/>
    </source>
</evidence>
<dbReference type="InterPro" id="IPR050635">
    <property type="entry name" value="ATPase_protein_8"/>
</dbReference>
<organism evidence="14">
    <name type="scientific">Torpedo suessii</name>
    <dbReference type="NCBI Taxonomy" id="3071792"/>
    <lineage>
        <taxon>Eukaryota</taxon>
        <taxon>Metazoa</taxon>
        <taxon>Chordata</taxon>
        <taxon>Craniata</taxon>
        <taxon>Vertebrata</taxon>
        <taxon>Chondrichthyes</taxon>
        <taxon>Elasmobranchii</taxon>
        <taxon>Batoidea</taxon>
        <taxon>Torpediniformes</taxon>
        <taxon>Torpedinidae</taxon>
        <taxon>Torpedo</taxon>
    </lineage>
</organism>
<keyword evidence="3 12" id="KW-0813">Transport</keyword>
<evidence type="ECO:0000256" key="11">
    <source>
        <dbReference type="ARBA" id="ARBA00023310"/>
    </source>
</evidence>
<dbReference type="GO" id="GO:0045259">
    <property type="term" value="C:proton-transporting ATP synthase complex"/>
    <property type="evidence" value="ECO:0007669"/>
    <property type="project" value="UniProtKB-KW"/>
</dbReference>
<comment type="similarity">
    <text evidence="2 12">Belongs to the ATPase protein 8 family.</text>
</comment>
<keyword evidence="9 12" id="KW-0496">Mitochondrion</keyword>
<accession>A0AA96KHX9</accession>
<dbReference type="GO" id="GO:0031966">
    <property type="term" value="C:mitochondrial membrane"/>
    <property type="evidence" value="ECO:0007669"/>
    <property type="project" value="UniProtKB-SubCell"/>
</dbReference>
<protein>
    <recommendedName>
        <fullName evidence="12">ATP synthase complex subunit 8</fullName>
    </recommendedName>
</protein>
<dbReference type="CTD" id="4509"/>
<dbReference type="RefSeq" id="YP_010968842.1">
    <property type="nucleotide sequence ID" value="NC_083983.1"/>
</dbReference>
<evidence type="ECO:0000256" key="8">
    <source>
        <dbReference type="ARBA" id="ARBA00023065"/>
    </source>
</evidence>
<geneLocation type="mitochondrion" evidence="14"/>
<evidence type="ECO:0000256" key="7">
    <source>
        <dbReference type="ARBA" id="ARBA00022989"/>
    </source>
</evidence>
<dbReference type="InterPro" id="IPR001421">
    <property type="entry name" value="ATP8_metazoa"/>
</dbReference>
<keyword evidence="8 12" id="KW-0406">Ion transport</keyword>
<keyword evidence="6 12" id="KW-0375">Hydrogen ion transport</keyword>
<keyword evidence="11" id="KW-0066">ATP synthesis</keyword>
<keyword evidence="7 13" id="KW-1133">Transmembrane helix</keyword>
<dbReference type="AlphaFoldDB" id="A0AA96KHX9"/>
<evidence type="ECO:0000256" key="10">
    <source>
        <dbReference type="ARBA" id="ARBA00023136"/>
    </source>
</evidence>
<dbReference type="GO" id="GO:0015986">
    <property type="term" value="P:proton motive force-driven ATP synthesis"/>
    <property type="evidence" value="ECO:0007669"/>
    <property type="project" value="InterPro"/>
</dbReference>
<dbReference type="PANTHER" id="PTHR39937">
    <property type="entry name" value="ATP SYNTHASE PROTEIN 8"/>
    <property type="match status" value="1"/>
</dbReference>
<keyword evidence="4 12" id="KW-0138">CF(0)</keyword>
<keyword evidence="10 13" id="KW-0472">Membrane</keyword>
<sequence length="55" mass="6885">MPQLNPNPWFLIFIFSWFFFLIIMTQKVMSYLFNKEPLLKNVKKPKPEPWNWPWI</sequence>
<evidence type="ECO:0000256" key="1">
    <source>
        <dbReference type="ARBA" id="ARBA00004304"/>
    </source>
</evidence>
<name>A0AA96KHX9_9CHON</name>
<dbReference type="Pfam" id="PF00895">
    <property type="entry name" value="ATP-synt_8"/>
    <property type="match status" value="1"/>
</dbReference>
<evidence type="ECO:0000256" key="13">
    <source>
        <dbReference type="SAM" id="Phobius"/>
    </source>
</evidence>
<comment type="subcellular location">
    <subcellularLocation>
        <location evidence="1 12">Mitochondrion membrane</location>
        <topology evidence="1 12">Single-pass membrane protein</topology>
    </subcellularLocation>
</comment>
<evidence type="ECO:0000256" key="5">
    <source>
        <dbReference type="ARBA" id="ARBA00022692"/>
    </source>
</evidence>
<dbReference type="GO" id="GO:0015078">
    <property type="term" value="F:proton transmembrane transporter activity"/>
    <property type="evidence" value="ECO:0007669"/>
    <property type="project" value="InterPro"/>
</dbReference>
<gene>
    <name evidence="14" type="primary">ATP8</name>
</gene>
<evidence type="ECO:0000256" key="4">
    <source>
        <dbReference type="ARBA" id="ARBA00022547"/>
    </source>
</evidence>
<evidence type="ECO:0000256" key="3">
    <source>
        <dbReference type="ARBA" id="ARBA00022448"/>
    </source>
</evidence>
<evidence type="ECO:0000256" key="2">
    <source>
        <dbReference type="ARBA" id="ARBA00008892"/>
    </source>
</evidence>
<dbReference type="EMBL" id="OR506611">
    <property type="protein sequence ID" value="WNO19573.1"/>
    <property type="molecule type" value="Genomic_DNA"/>
</dbReference>
<keyword evidence="5 12" id="KW-0812">Transmembrane</keyword>
<feature type="transmembrane region" description="Helical" evidence="13">
    <location>
        <begin position="6"/>
        <end position="25"/>
    </location>
</feature>
<proteinExistence type="inferred from homology"/>
<dbReference type="GeneID" id="86103077"/>